<keyword evidence="4 8" id="KW-0312">Gluconeogenesis</keyword>
<dbReference type="GO" id="GO:0051156">
    <property type="term" value="P:glucose 6-phosphate metabolic process"/>
    <property type="evidence" value="ECO:0007669"/>
    <property type="project" value="TreeGrafter"/>
</dbReference>
<dbReference type="InterPro" id="IPR001672">
    <property type="entry name" value="G6P_Isomerase"/>
</dbReference>
<evidence type="ECO:0000256" key="5">
    <source>
        <dbReference type="ARBA" id="ARBA00023152"/>
    </source>
</evidence>
<dbReference type="EC" id="5.3.1.9" evidence="3 8"/>
<dbReference type="SUPFAM" id="SSF53697">
    <property type="entry name" value="SIS domain"/>
    <property type="match status" value="1"/>
</dbReference>
<dbReference type="GO" id="GO:0004347">
    <property type="term" value="F:glucose-6-phosphate isomerase activity"/>
    <property type="evidence" value="ECO:0007669"/>
    <property type="project" value="UniProtKB-EC"/>
</dbReference>
<dbReference type="GO" id="GO:0006096">
    <property type="term" value="P:glycolytic process"/>
    <property type="evidence" value="ECO:0007669"/>
    <property type="project" value="UniProtKB-UniPathway"/>
</dbReference>
<evidence type="ECO:0000256" key="6">
    <source>
        <dbReference type="ARBA" id="ARBA00023235"/>
    </source>
</evidence>
<accession>A0A5C5Y805</accession>
<dbReference type="Proteomes" id="UP000317238">
    <property type="component" value="Unassembled WGS sequence"/>
</dbReference>
<dbReference type="GO" id="GO:0097367">
    <property type="term" value="F:carbohydrate derivative binding"/>
    <property type="evidence" value="ECO:0007669"/>
    <property type="project" value="InterPro"/>
</dbReference>
<dbReference type="InterPro" id="IPR046348">
    <property type="entry name" value="SIS_dom_sf"/>
</dbReference>
<dbReference type="PROSITE" id="PS00765">
    <property type="entry name" value="P_GLUCOSE_ISOMERASE_1"/>
    <property type="match status" value="1"/>
</dbReference>
<keyword evidence="10" id="KW-1185">Reference proteome</keyword>
<dbReference type="InterPro" id="IPR035476">
    <property type="entry name" value="SIS_PGI_1"/>
</dbReference>
<comment type="catalytic activity">
    <reaction evidence="7 8">
        <text>alpha-D-glucose 6-phosphate = beta-D-fructose 6-phosphate</text>
        <dbReference type="Rhea" id="RHEA:11816"/>
        <dbReference type="ChEBI" id="CHEBI:57634"/>
        <dbReference type="ChEBI" id="CHEBI:58225"/>
        <dbReference type="EC" id="5.3.1.9"/>
    </reaction>
</comment>
<dbReference type="Gene3D" id="3.40.50.10490">
    <property type="entry name" value="Glucose-6-phosphate isomerase like protein, domain 1"/>
    <property type="match status" value="2"/>
</dbReference>
<evidence type="ECO:0000256" key="7">
    <source>
        <dbReference type="ARBA" id="ARBA00029321"/>
    </source>
</evidence>
<name>A0A5C5Y805_9PLAN</name>
<organism evidence="9 10">
    <name type="scientific">Crateriforma conspicua</name>
    <dbReference type="NCBI Taxonomy" id="2527996"/>
    <lineage>
        <taxon>Bacteria</taxon>
        <taxon>Pseudomonadati</taxon>
        <taxon>Planctomycetota</taxon>
        <taxon>Planctomycetia</taxon>
        <taxon>Planctomycetales</taxon>
        <taxon>Planctomycetaceae</taxon>
        <taxon>Crateriforma</taxon>
    </lineage>
</organism>
<reference evidence="9 10" key="1">
    <citation type="submission" date="2019-02" db="EMBL/GenBank/DDBJ databases">
        <title>Deep-cultivation of Planctomycetes and their phenomic and genomic characterization uncovers novel biology.</title>
        <authorList>
            <person name="Wiegand S."/>
            <person name="Jogler M."/>
            <person name="Boedeker C."/>
            <person name="Pinto D."/>
            <person name="Vollmers J."/>
            <person name="Rivas-Marin E."/>
            <person name="Kohn T."/>
            <person name="Peeters S.H."/>
            <person name="Heuer A."/>
            <person name="Rast P."/>
            <person name="Oberbeckmann S."/>
            <person name="Bunk B."/>
            <person name="Jeske O."/>
            <person name="Meyerdierks A."/>
            <person name="Storesund J.E."/>
            <person name="Kallscheuer N."/>
            <person name="Luecker S."/>
            <person name="Lage O.M."/>
            <person name="Pohl T."/>
            <person name="Merkel B.J."/>
            <person name="Hornburger P."/>
            <person name="Mueller R.-W."/>
            <person name="Bruemmer F."/>
            <person name="Labrenz M."/>
            <person name="Spormann A.M."/>
            <person name="Op Den Camp H."/>
            <person name="Overmann J."/>
            <person name="Amann R."/>
            <person name="Jetten M.S.M."/>
            <person name="Mascher T."/>
            <person name="Medema M.H."/>
            <person name="Devos D.P."/>
            <person name="Kaster A.-K."/>
            <person name="Ovreas L."/>
            <person name="Rohde M."/>
            <person name="Galperin M.Y."/>
            <person name="Jogler C."/>
        </authorList>
    </citation>
    <scope>NUCLEOTIDE SEQUENCE [LARGE SCALE GENOMIC DNA]</scope>
    <source>
        <strain evidence="9 10">Pan14r</strain>
    </source>
</reference>
<evidence type="ECO:0000256" key="1">
    <source>
        <dbReference type="ARBA" id="ARBA00004926"/>
    </source>
</evidence>
<dbReference type="GO" id="GO:0005829">
    <property type="term" value="C:cytosol"/>
    <property type="evidence" value="ECO:0007669"/>
    <property type="project" value="TreeGrafter"/>
</dbReference>
<protein>
    <recommendedName>
        <fullName evidence="3 8">Glucose-6-phosphate isomerase</fullName>
        <ecNumber evidence="3 8">5.3.1.9</ecNumber>
    </recommendedName>
</protein>
<dbReference type="PANTHER" id="PTHR11469">
    <property type="entry name" value="GLUCOSE-6-PHOSPHATE ISOMERASE"/>
    <property type="match status" value="1"/>
</dbReference>
<evidence type="ECO:0000256" key="4">
    <source>
        <dbReference type="ARBA" id="ARBA00022432"/>
    </source>
</evidence>
<evidence type="ECO:0000256" key="2">
    <source>
        <dbReference type="ARBA" id="ARBA00006604"/>
    </source>
</evidence>
<dbReference type="GO" id="GO:0006094">
    <property type="term" value="P:gluconeogenesis"/>
    <property type="evidence" value="ECO:0007669"/>
    <property type="project" value="UniProtKB-KW"/>
</dbReference>
<comment type="pathway">
    <text evidence="1 8">Carbohydrate degradation; glycolysis; D-glyceraldehyde 3-phosphate and glycerone phosphate from D-glucose: step 2/4.</text>
</comment>
<proteinExistence type="inferred from homology"/>
<comment type="similarity">
    <text evidence="2 8">Belongs to the GPI family.</text>
</comment>
<evidence type="ECO:0000256" key="8">
    <source>
        <dbReference type="RuleBase" id="RU000612"/>
    </source>
</evidence>
<gene>
    <name evidence="9" type="primary">pgi</name>
    <name evidence="9" type="ORF">Pan14r_27110</name>
</gene>
<sequence>MSLLQFDPSGSINDDYGVTQAQIDSLGDELAALRTEMVETDRKQYDSGDVPAEKQPLDARFFWLPEEQLEAYQKDREASELGRIFKVANGLHDSIDAVTVLGIGGSYMGARAMMEACCDPYHNELTRAARGSKPRMYFEGNNVDNDAVDSLLRRLRSGGYGDSVAEKRSALVVISKSGGTMETAAAFRLFLPALESELGEQAKDWLGKLVVPVTGEGGKLFNLAQEIGCEEVFSVPDGVGGRFSVLSPVGLVPAAFLGLDCMKLLEGAVAMNEHFKTADYADNVVLQYVAVNHLLAQHRGKSIRVMSVWTKALESLGLWYDQLLAESNGKDGKGVTPLTTVNTRDLHSRHQQHQQGANDKVFNNVIVQSVRTDALAVGHSERNQDGMNDIAEKTLPEIMSAAIKGTNDALHADGRPTTDIILPKIDTHVLGQLFQMLMIATVIEGRLLGINPYGQPGVEQYKKNMNKNLGRA</sequence>
<dbReference type="Pfam" id="PF00342">
    <property type="entry name" value="PGI"/>
    <property type="match status" value="2"/>
</dbReference>
<evidence type="ECO:0000256" key="3">
    <source>
        <dbReference type="ARBA" id="ARBA00011952"/>
    </source>
</evidence>
<dbReference type="InterPro" id="IPR035482">
    <property type="entry name" value="SIS_PGI_2"/>
</dbReference>
<dbReference type="GO" id="GO:0048029">
    <property type="term" value="F:monosaccharide binding"/>
    <property type="evidence" value="ECO:0007669"/>
    <property type="project" value="TreeGrafter"/>
</dbReference>
<dbReference type="InterPro" id="IPR018189">
    <property type="entry name" value="Phosphoglucose_isomerase_CS"/>
</dbReference>
<comment type="caution">
    <text evidence="9">The sequence shown here is derived from an EMBL/GenBank/DDBJ whole genome shotgun (WGS) entry which is preliminary data.</text>
</comment>
<dbReference type="CDD" id="cd05015">
    <property type="entry name" value="SIS_PGI_1"/>
    <property type="match status" value="1"/>
</dbReference>
<dbReference type="UniPathway" id="UPA00109">
    <property type="reaction ID" value="UER00181"/>
</dbReference>
<dbReference type="OrthoDB" id="140919at2"/>
<dbReference type="PROSITE" id="PS51463">
    <property type="entry name" value="P_GLUCOSE_ISOMERASE_3"/>
    <property type="match status" value="1"/>
</dbReference>
<dbReference type="EMBL" id="SJPL01000001">
    <property type="protein sequence ID" value="TWT70405.1"/>
    <property type="molecule type" value="Genomic_DNA"/>
</dbReference>
<dbReference type="AlphaFoldDB" id="A0A5C5Y805"/>
<dbReference type="PRINTS" id="PR00662">
    <property type="entry name" value="G6PISOMERASE"/>
</dbReference>
<dbReference type="CDD" id="cd05016">
    <property type="entry name" value="SIS_PGI_2"/>
    <property type="match status" value="1"/>
</dbReference>
<evidence type="ECO:0000313" key="10">
    <source>
        <dbReference type="Proteomes" id="UP000317238"/>
    </source>
</evidence>
<keyword evidence="6 8" id="KW-0413">Isomerase</keyword>
<dbReference type="PANTHER" id="PTHR11469:SF1">
    <property type="entry name" value="GLUCOSE-6-PHOSPHATE ISOMERASE"/>
    <property type="match status" value="1"/>
</dbReference>
<dbReference type="RefSeq" id="WP_146439316.1">
    <property type="nucleotide sequence ID" value="NZ_SJPL01000001.1"/>
</dbReference>
<keyword evidence="5 8" id="KW-0324">Glycolysis</keyword>
<evidence type="ECO:0000313" key="9">
    <source>
        <dbReference type="EMBL" id="TWT70405.1"/>
    </source>
</evidence>